<dbReference type="InterPro" id="IPR050654">
    <property type="entry name" value="AChE-related_enzymes"/>
</dbReference>
<keyword evidence="3" id="KW-0378">Hydrolase</keyword>
<accession>A0A7J7JQ88</accession>
<gene>
    <name evidence="5" type="ORF">EB796_014117</name>
</gene>
<dbReference type="GO" id="GO:0019695">
    <property type="term" value="P:choline metabolic process"/>
    <property type="evidence" value="ECO:0007669"/>
    <property type="project" value="TreeGrafter"/>
</dbReference>
<dbReference type="PANTHER" id="PTHR43918">
    <property type="entry name" value="ACETYLCHOLINESTERASE"/>
    <property type="match status" value="1"/>
</dbReference>
<dbReference type="PANTHER" id="PTHR43918:SF4">
    <property type="entry name" value="CARBOXYLIC ESTER HYDROLASE"/>
    <property type="match status" value="1"/>
</dbReference>
<comment type="caution">
    <text evidence="5">The sequence shown here is derived from an EMBL/GenBank/DDBJ whole genome shotgun (WGS) entry which is preliminary data.</text>
</comment>
<evidence type="ECO:0000313" key="5">
    <source>
        <dbReference type="EMBL" id="KAF6027596.1"/>
    </source>
</evidence>
<dbReference type="OrthoDB" id="408631at2759"/>
<dbReference type="SUPFAM" id="SSF53474">
    <property type="entry name" value="alpha/beta-Hydrolases"/>
    <property type="match status" value="1"/>
</dbReference>
<evidence type="ECO:0000313" key="6">
    <source>
        <dbReference type="Proteomes" id="UP000593567"/>
    </source>
</evidence>
<keyword evidence="6" id="KW-1185">Reference proteome</keyword>
<proteinExistence type="inferred from homology"/>
<organism evidence="5 6">
    <name type="scientific">Bugula neritina</name>
    <name type="common">Brown bryozoan</name>
    <name type="synonym">Sertularia neritina</name>
    <dbReference type="NCBI Taxonomy" id="10212"/>
    <lineage>
        <taxon>Eukaryota</taxon>
        <taxon>Metazoa</taxon>
        <taxon>Spiralia</taxon>
        <taxon>Lophotrochozoa</taxon>
        <taxon>Bryozoa</taxon>
        <taxon>Gymnolaemata</taxon>
        <taxon>Cheilostomatida</taxon>
        <taxon>Flustrina</taxon>
        <taxon>Buguloidea</taxon>
        <taxon>Bugulidae</taxon>
        <taxon>Bugula</taxon>
    </lineage>
</organism>
<evidence type="ECO:0000256" key="1">
    <source>
        <dbReference type="ARBA" id="ARBA00005964"/>
    </source>
</evidence>
<comment type="similarity">
    <text evidence="1">Belongs to the type-B carboxylesterase/lipase family.</text>
</comment>
<evidence type="ECO:0000259" key="4">
    <source>
        <dbReference type="Pfam" id="PF00135"/>
    </source>
</evidence>
<dbReference type="GO" id="GO:0006581">
    <property type="term" value="P:acetylcholine catabolic process"/>
    <property type="evidence" value="ECO:0007669"/>
    <property type="project" value="TreeGrafter"/>
</dbReference>
<evidence type="ECO:0000256" key="2">
    <source>
        <dbReference type="ARBA" id="ARBA00022487"/>
    </source>
</evidence>
<dbReference type="Proteomes" id="UP000593567">
    <property type="component" value="Unassembled WGS sequence"/>
</dbReference>
<dbReference type="Pfam" id="PF00135">
    <property type="entry name" value="COesterase"/>
    <property type="match status" value="1"/>
</dbReference>
<name>A0A7J7JQ88_BUGNE</name>
<feature type="domain" description="Carboxylesterase type B" evidence="4">
    <location>
        <begin position="44"/>
        <end position="230"/>
    </location>
</feature>
<dbReference type="GO" id="GO:0005615">
    <property type="term" value="C:extracellular space"/>
    <property type="evidence" value="ECO:0007669"/>
    <property type="project" value="TreeGrafter"/>
</dbReference>
<dbReference type="AlphaFoldDB" id="A0A7J7JQ88"/>
<sequence length="253" mass="29060">MLNLDAEIFAAQQGVSLEDGIPAEFLDKYLSEKCRVWFTVYSIELCIKFIKNTYGFNDIVDDKERAVRLVDFLGEHVFNCDVVREAEQHSNSGSTSTYAYYYTEPTQDGNRLWPKPSWLPSKGDHFSEIKYVFGSPLLANDTTSIWHEQIEKSFSAKIMYASALESEKNLSLSMMLMWSNFAKSGNPNSPVPLPDGIPVWPQFTTENNQFLEINSEQMKVITTPNKSRLEMLADVLWKDRDAQLHLEKFTRNT</sequence>
<reference evidence="5" key="1">
    <citation type="submission" date="2020-06" db="EMBL/GenBank/DDBJ databases">
        <title>Draft genome of Bugula neritina, a colonial animal packing powerful symbionts and potential medicines.</title>
        <authorList>
            <person name="Rayko M."/>
        </authorList>
    </citation>
    <scope>NUCLEOTIDE SEQUENCE [LARGE SCALE GENOMIC DNA]</scope>
    <source>
        <strain evidence="5">Kwan_BN1</strain>
    </source>
</reference>
<dbReference type="GO" id="GO:0005886">
    <property type="term" value="C:plasma membrane"/>
    <property type="evidence" value="ECO:0007669"/>
    <property type="project" value="TreeGrafter"/>
</dbReference>
<evidence type="ECO:0000256" key="3">
    <source>
        <dbReference type="ARBA" id="ARBA00022801"/>
    </source>
</evidence>
<dbReference type="GO" id="GO:0003990">
    <property type="term" value="F:acetylcholinesterase activity"/>
    <property type="evidence" value="ECO:0007669"/>
    <property type="project" value="TreeGrafter"/>
</dbReference>
<dbReference type="EMBL" id="VXIV02002067">
    <property type="protein sequence ID" value="KAF6027596.1"/>
    <property type="molecule type" value="Genomic_DNA"/>
</dbReference>
<dbReference type="Gene3D" id="3.40.50.1820">
    <property type="entry name" value="alpha/beta hydrolase"/>
    <property type="match status" value="1"/>
</dbReference>
<protein>
    <submittedName>
        <fullName evidence="5">CES3</fullName>
    </submittedName>
</protein>
<dbReference type="InterPro" id="IPR029058">
    <property type="entry name" value="AB_hydrolase_fold"/>
</dbReference>
<dbReference type="InterPro" id="IPR002018">
    <property type="entry name" value="CarbesteraseB"/>
</dbReference>
<keyword evidence="2" id="KW-0719">Serine esterase</keyword>